<dbReference type="Gene3D" id="3.30.300.130">
    <property type="entry name" value="Fe-S cluster assembly (FSCA)"/>
    <property type="match status" value="1"/>
</dbReference>
<keyword evidence="5 9" id="KW-0378">Hydrolase</keyword>
<keyword evidence="12" id="KW-1185">Reference proteome</keyword>
<keyword evidence="4 9" id="KW-0547">Nucleotide-binding</keyword>
<dbReference type="InterPro" id="IPR000808">
    <property type="entry name" value="Mrp-like_CS"/>
</dbReference>
<evidence type="ECO:0000256" key="6">
    <source>
        <dbReference type="ARBA" id="ARBA00022840"/>
    </source>
</evidence>
<proteinExistence type="inferred from homology"/>
<comment type="similarity">
    <text evidence="2">In the C-terminal section; belongs to the Mrp/NBP35 ATP-binding proteins family.</text>
</comment>
<dbReference type="Pfam" id="PF01883">
    <property type="entry name" value="FeS_assembly_P"/>
    <property type="match status" value="1"/>
</dbReference>
<dbReference type="OrthoDB" id="9809679at2"/>
<evidence type="ECO:0000256" key="1">
    <source>
        <dbReference type="ARBA" id="ARBA00007352"/>
    </source>
</evidence>
<keyword evidence="3 9" id="KW-0479">Metal-binding</keyword>
<keyword evidence="6 9" id="KW-0067">ATP-binding</keyword>
<dbReference type="Pfam" id="PF10609">
    <property type="entry name" value="ParA"/>
    <property type="match status" value="1"/>
</dbReference>
<evidence type="ECO:0000256" key="7">
    <source>
        <dbReference type="ARBA" id="ARBA00023004"/>
    </source>
</evidence>
<feature type="binding site" evidence="9">
    <location>
        <begin position="121"/>
        <end position="128"/>
    </location>
    <ligand>
        <name>ATP</name>
        <dbReference type="ChEBI" id="CHEBI:30616"/>
    </ligand>
</feature>
<comment type="function">
    <text evidence="9">Binds and transfers iron-sulfur (Fe-S) clusters to target apoproteins. Can hydrolyze ATP.</text>
</comment>
<dbReference type="PANTHER" id="PTHR42961">
    <property type="entry name" value="IRON-SULFUR PROTEIN NUBPL"/>
    <property type="match status" value="1"/>
</dbReference>
<dbReference type="InterPro" id="IPR034904">
    <property type="entry name" value="FSCA_dom_sf"/>
</dbReference>
<dbReference type="RefSeq" id="WP_008729556.1">
    <property type="nucleotide sequence ID" value="NZ_AKFT01000009.1"/>
</dbReference>
<dbReference type="Gene3D" id="3.40.50.300">
    <property type="entry name" value="P-loop containing nucleotide triphosphate hydrolases"/>
    <property type="match status" value="1"/>
</dbReference>
<dbReference type="InterPro" id="IPR027417">
    <property type="entry name" value="P-loop_NTPase"/>
</dbReference>
<dbReference type="AlphaFoldDB" id="J1HNE0"/>
<dbReference type="SUPFAM" id="SSF52540">
    <property type="entry name" value="P-loop containing nucleoside triphosphate hydrolases"/>
    <property type="match status" value="1"/>
</dbReference>
<evidence type="ECO:0000313" key="12">
    <source>
        <dbReference type="Proteomes" id="UP000002941"/>
    </source>
</evidence>
<comment type="similarity">
    <text evidence="1">In the N-terminal section; belongs to the MIP18 family.</text>
</comment>
<dbReference type="InterPro" id="IPR044304">
    <property type="entry name" value="NUBPL-like"/>
</dbReference>
<dbReference type="eggNOG" id="COG0489">
    <property type="taxonomic scope" value="Bacteria"/>
</dbReference>
<evidence type="ECO:0000256" key="5">
    <source>
        <dbReference type="ARBA" id="ARBA00022801"/>
    </source>
</evidence>
<evidence type="ECO:0000256" key="2">
    <source>
        <dbReference type="ARBA" id="ARBA00008205"/>
    </source>
</evidence>
<evidence type="ECO:0000256" key="9">
    <source>
        <dbReference type="HAMAP-Rule" id="MF_02040"/>
    </source>
</evidence>
<dbReference type="InterPro" id="IPR019591">
    <property type="entry name" value="Mrp/NBP35_ATP-bd"/>
</dbReference>
<accession>J1HNE0</accession>
<dbReference type="GO" id="GO:0016887">
    <property type="term" value="F:ATP hydrolysis activity"/>
    <property type="evidence" value="ECO:0007669"/>
    <property type="project" value="UniProtKB-UniRule"/>
</dbReference>
<dbReference type="FunFam" id="3.40.50.300:FF:000304">
    <property type="entry name" value="Iron-sulfur cluster carrier protein"/>
    <property type="match status" value="1"/>
</dbReference>
<evidence type="ECO:0000259" key="10">
    <source>
        <dbReference type="Pfam" id="PF01883"/>
    </source>
</evidence>
<dbReference type="PATRIC" id="fig|1125718.3.peg.140"/>
<protein>
    <recommendedName>
        <fullName evidence="9">Iron-sulfur cluster carrier protein</fullName>
    </recommendedName>
</protein>
<name>J1HNE0_9ACTO</name>
<dbReference type="GO" id="GO:0005524">
    <property type="term" value="F:ATP binding"/>
    <property type="evidence" value="ECO:0007669"/>
    <property type="project" value="UniProtKB-UniRule"/>
</dbReference>
<dbReference type="EMBL" id="AKFT01000009">
    <property type="protein sequence ID" value="EJF47535.1"/>
    <property type="molecule type" value="Genomic_DNA"/>
</dbReference>
<dbReference type="InterPro" id="IPR002744">
    <property type="entry name" value="MIP18-like"/>
</dbReference>
<keyword evidence="7 9" id="KW-0408">Iron</keyword>
<dbReference type="Proteomes" id="UP000002941">
    <property type="component" value="Unassembled WGS sequence"/>
</dbReference>
<dbReference type="GO" id="GO:0046872">
    <property type="term" value="F:metal ion binding"/>
    <property type="evidence" value="ECO:0007669"/>
    <property type="project" value="UniProtKB-KW"/>
</dbReference>
<dbReference type="HAMAP" id="MF_02040">
    <property type="entry name" value="Mrp_NBP35"/>
    <property type="match status" value="1"/>
</dbReference>
<keyword evidence="8 9" id="KW-0411">Iron-sulfur</keyword>
<dbReference type="InterPro" id="IPR033756">
    <property type="entry name" value="YlxH/NBP35"/>
</dbReference>
<evidence type="ECO:0000256" key="4">
    <source>
        <dbReference type="ARBA" id="ARBA00022741"/>
    </source>
</evidence>
<dbReference type="CDD" id="cd02037">
    <property type="entry name" value="Mrp_NBP35"/>
    <property type="match status" value="1"/>
</dbReference>
<evidence type="ECO:0000256" key="8">
    <source>
        <dbReference type="ARBA" id="ARBA00023014"/>
    </source>
</evidence>
<dbReference type="PANTHER" id="PTHR42961:SF2">
    <property type="entry name" value="IRON-SULFUR PROTEIN NUBPL"/>
    <property type="match status" value="1"/>
</dbReference>
<comment type="caution">
    <text evidence="11">The sequence shown here is derived from an EMBL/GenBank/DDBJ whole genome shotgun (WGS) entry which is preliminary data.</text>
</comment>
<dbReference type="GO" id="GO:0051539">
    <property type="term" value="F:4 iron, 4 sulfur cluster binding"/>
    <property type="evidence" value="ECO:0007669"/>
    <property type="project" value="TreeGrafter"/>
</dbReference>
<feature type="domain" description="MIP18 family-like" evidence="10">
    <location>
        <begin position="6"/>
        <end position="78"/>
    </location>
</feature>
<dbReference type="GO" id="GO:0016226">
    <property type="term" value="P:iron-sulfur cluster assembly"/>
    <property type="evidence" value="ECO:0007669"/>
    <property type="project" value="InterPro"/>
</dbReference>
<evidence type="ECO:0000256" key="3">
    <source>
        <dbReference type="ARBA" id="ARBA00022723"/>
    </source>
</evidence>
<dbReference type="SUPFAM" id="SSF117916">
    <property type="entry name" value="Fe-S cluster assembly (FSCA) domain-like"/>
    <property type="match status" value="1"/>
</dbReference>
<dbReference type="GO" id="GO:0140663">
    <property type="term" value="F:ATP-dependent FeS chaperone activity"/>
    <property type="evidence" value="ECO:0007669"/>
    <property type="project" value="InterPro"/>
</dbReference>
<gene>
    <name evidence="11" type="ORF">HMPREF1318_0734</name>
</gene>
<organism evidence="11 12">
    <name type="scientific">Actinomyces massiliensis F0489</name>
    <dbReference type="NCBI Taxonomy" id="1125718"/>
    <lineage>
        <taxon>Bacteria</taxon>
        <taxon>Bacillati</taxon>
        <taxon>Actinomycetota</taxon>
        <taxon>Actinomycetes</taxon>
        <taxon>Actinomycetales</taxon>
        <taxon>Actinomycetaceae</taxon>
        <taxon>Actinomyces</taxon>
    </lineage>
</organism>
<comment type="subunit">
    <text evidence="9">Homodimer.</text>
</comment>
<comment type="similarity">
    <text evidence="9">Belongs to the Mrp/NBP35 ATP-binding proteins family.</text>
</comment>
<reference evidence="11 12" key="1">
    <citation type="submission" date="2012-05" db="EMBL/GenBank/DDBJ databases">
        <authorList>
            <person name="Harkins D.M."/>
            <person name="Madupu R."/>
            <person name="Durkin A.S."/>
            <person name="Torralba M."/>
            <person name="Methe B."/>
            <person name="Sutton G.G."/>
            <person name="Nelson K.E."/>
        </authorList>
    </citation>
    <scope>NUCLEOTIDE SEQUENCE [LARGE SCALE GENOMIC DNA]</scope>
    <source>
        <strain evidence="11 12">F0489</strain>
    </source>
</reference>
<evidence type="ECO:0000313" key="11">
    <source>
        <dbReference type="EMBL" id="EJF47535.1"/>
    </source>
</evidence>
<dbReference type="PROSITE" id="PS01215">
    <property type="entry name" value="MRP"/>
    <property type="match status" value="1"/>
</dbReference>
<sequence length="381" mass="39955">MSAPTEDAVREALGRVIDPELHRSITDLGMVESVEISESGAVSVGVLLTVAGCPLKDTITEDTRREVGGVEGVTEVSVHLGVMTDEQKAELRTRLRGGAAEPVIPFTQPGSLTRVYAVTSGKGGVGKSSVTANLAAAMAAQGLSVGVVDADIYGFSIPRMLGVERVPTQLDGMIVPPVAYGVKVISIGMFVESRQPVIWRGPMLHRAVQQFLSDVFWGDLDVLLLDLPPGTGDVTISVAQLLPNAEILVVTTPQTAAAEVAERTGLIATQTNQKVVGVIENMSYMPQADGSRLEIFGSGGGRTVSDSLTRTLGYEVPLLAQLPLDIRLREGSDVGAPATVAQDGEPAADAPAAAELVDVARRLVHRSRGLAGRRLSLNVAN</sequence>